<accession>A0A0S7C2A0</accession>
<gene>
    <name evidence="1" type="ORF">TBC1_11987</name>
</gene>
<organism evidence="1">
    <name type="scientific">Lentimicrobium saccharophilum</name>
    <dbReference type="NCBI Taxonomy" id="1678841"/>
    <lineage>
        <taxon>Bacteria</taxon>
        <taxon>Pseudomonadati</taxon>
        <taxon>Bacteroidota</taxon>
        <taxon>Bacteroidia</taxon>
        <taxon>Bacteroidales</taxon>
        <taxon>Lentimicrobiaceae</taxon>
        <taxon>Lentimicrobium</taxon>
    </lineage>
</organism>
<dbReference type="SUPFAM" id="SSF53448">
    <property type="entry name" value="Nucleotide-diphospho-sugar transferases"/>
    <property type="match status" value="1"/>
</dbReference>
<dbReference type="OrthoDB" id="9815923at2"/>
<dbReference type="Proteomes" id="UP000053091">
    <property type="component" value="Unassembled WGS sequence"/>
</dbReference>
<evidence type="ECO:0000313" key="2">
    <source>
        <dbReference type="Proteomes" id="UP000053091"/>
    </source>
</evidence>
<dbReference type="InterPro" id="IPR029044">
    <property type="entry name" value="Nucleotide-diphossugar_trans"/>
</dbReference>
<name>A0A0S7C2A0_9BACT</name>
<dbReference type="RefSeq" id="WP_062039300.1">
    <property type="nucleotide sequence ID" value="NZ_DF968182.1"/>
</dbReference>
<dbReference type="AlphaFoldDB" id="A0A0S7C2A0"/>
<dbReference type="PATRIC" id="fig|1678841.3.peg.1115"/>
<sequence length="290" mass="34140">MKVSGFTFIRNAVKFDYPVVEAITSILPICDEFVVAVGNSEDGTRDLILGIGSPKIRIIDTVWDDSLREGGRVLALETDKAFDALNSDSDWAFYIQGDEVLHEQYLEPVREAMLRWKDDPRVEGLLLNYTHFYGSYDYIGDSRRWYRREVRVIRNDKSIRSYRDAQGFRKDGRPLNVKPVEATMYHYGWVKPPELQQAKQEYFHKLWHNDEWVEKKIPKADSFDYSGIDSLALFKGTHPAVMQNRINRLNWLFSFDPTQKRLPFKSRLLHFIESLTGWRIGEYRNYRVIK</sequence>
<dbReference type="EMBL" id="DF968182">
    <property type="protein sequence ID" value="GAP42847.1"/>
    <property type="molecule type" value="Genomic_DNA"/>
</dbReference>
<evidence type="ECO:0008006" key="3">
    <source>
        <dbReference type="Google" id="ProtNLM"/>
    </source>
</evidence>
<protein>
    <recommendedName>
        <fullName evidence="3">Glycosyl transferase family 2</fullName>
    </recommendedName>
</protein>
<reference evidence="1" key="1">
    <citation type="journal article" date="2015" name="Genome Announc.">
        <title>Draft Genome Sequence of Bacteroidales Strain TBC1, a Novel Isolate from a Methanogenic Wastewater Treatment System.</title>
        <authorList>
            <person name="Tourlousse D.M."/>
            <person name="Matsuura N."/>
            <person name="Sun L."/>
            <person name="Toyonaga M."/>
            <person name="Kuroda K."/>
            <person name="Ohashi A."/>
            <person name="Cruz R."/>
            <person name="Yamaguchi T."/>
            <person name="Sekiguchi Y."/>
        </authorList>
    </citation>
    <scope>NUCLEOTIDE SEQUENCE [LARGE SCALE GENOMIC DNA]</scope>
    <source>
        <strain evidence="1">TBC1</strain>
    </source>
</reference>
<proteinExistence type="predicted"/>
<evidence type="ECO:0000313" key="1">
    <source>
        <dbReference type="EMBL" id="GAP42847.1"/>
    </source>
</evidence>
<keyword evidence="2" id="KW-1185">Reference proteome</keyword>
<dbReference type="STRING" id="1678841.TBC1_11987"/>